<evidence type="ECO:0000256" key="1">
    <source>
        <dbReference type="SAM" id="SignalP"/>
    </source>
</evidence>
<protein>
    <submittedName>
        <fullName evidence="2">Uncharacterized protein</fullName>
    </submittedName>
</protein>
<keyword evidence="1" id="KW-0732">Signal</keyword>
<evidence type="ECO:0000313" key="2">
    <source>
        <dbReference type="EMBL" id="EPE26562.1"/>
    </source>
</evidence>
<feature type="signal peptide" evidence="1">
    <location>
        <begin position="1"/>
        <end position="17"/>
    </location>
</feature>
<dbReference type="HOGENOM" id="CLU_1949014_0_0_1"/>
<dbReference type="KEGG" id="glz:GLAREA_02475"/>
<proteinExistence type="predicted"/>
<reference evidence="2 3" key="1">
    <citation type="journal article" date="2013" name="BMC Genomics">
        <title>Genomics-driven discovery of the pneumocandin biosynthetic gene cluster in the fungus Glarea lozoyensis.</title>
        <authorList>
            <person name="Chen L."/>
            <person name="Yue Q."/>
            <person name="Zhang X."/>
            <person name="Xiang M."/>
            <person name="Wang C."/>
            <person name="Li S."/>
            <person name="Che Y."/>
            <person name="Ortiz-Lopez F.J."/>
            <person name="Bills G.F."/>
            <person name="Liu X."/>
            <person name="An Z."/>
        </authorList>
    </citation>
    <scope>NUCLEOTIDE SEQUENCE [LARGE SCALE GENOMIC DNA]</scope>
    <source>
        <strain evidence="3">ATCC 20868 / MF5171</strain>
    </source>
</reference>
<keyword evidence="3" id="KW-1185">Reference proteome</keyword>
<name>S3CJ69_GLAL2</name>
<feature type="chain" id="PRO_5004507287" evidence="1">
    <location>
        <begin position="18"/>
        <end position="129"/>
    </location>
</feature>
<dbReference type="AlphaFoldDB" id="S3CJ69"/>
<gene>
    <name evidence="2" type="ORF">GLAREA_02475</name>
</gene>
<sequence length="129" mass="14812">MAHLLRLLLHLQGMLTSWPTNQTHDWLIILADWENCQINKCRLDGKRIYIPRMGRSWDKIDLCNEVNANKDFYLGVDFVGGADDCTGKFWSAEVRERVRAREVMGEEGGGIKKWFARGSKDGDEKGRGK</sequence>
<organism evidence="2 3">
    <name type="scientific">Glarea lozoyensis (strain ATCC 20868 / MF5171)</name>
    <dbReference type="NCBI Taxonomy" id="1116229"/>
    <lineage>
        <taxon>Eukaryota</taxon>
        <taxon>Fungi</taxon>
        <taxon>Dikarya</taxon>
        <taxon>Ascomycota</taxon>
        <taxon>Pezizomycotina</taxon>
        <taxon>Leotiomycetes</taxon>
        <taxon>Helotiales</taxon>
        <taxon>Helotiaceae</taxon>
        <taxon>Glarea</taxon>
    </lineage>
</organism>
<accession>S3CJ69</accession>
<dbReference type="RefSeq" id="XP_008085752.1">
    <property type="nucleotide sequence ID" value="XM_008087561.1"/>
</dbReference>
<dbReference type="GeneID" id="19461532"/>
<dbReference type="Proteomes" id="UP000016922">
    <property type="component" value="Unassembled WGS sequence"/>
</dbReference>
<evidence type="ECO:0000313" key="3">
    <source>
        <dbReference type="Proteomes" id="UP000016922"/>
    </source>
</evidence>
<dbReference type="EMBL" id="KE145370">
    <property type="protein sequence ID" value="EPE26562.1"/>
    <property type="molecule type" value="Genomic_DNA"/>
</dbReference>